<accession>Q0V4A2</accession>
<evidence type="ECO:0000256" key="1">
    <source>
        <dbReference type="SAM" id="MobiDB-lite"/>
    </source>
</evidence>
<feature type="compositionally biased region" description="Basic and acidic residues" evidence="1">
    <location>
        <begin position="7"/>
        <end position="16"/>
    </location>
</feature>
<protein>
    <submittedName>
        <fullName evidence="2">Uncharacterized protein</fullName>
    </submittedName>
</protein>
<evidence type="ECO:0000313" key="3">
    <source>
        <dbReference type="Proteomes" id="UP000001055"/>
    </source>
</evidence>
<dbReference type="GeneID" id="5968661"/>
<dbReference type="AlphaFoldDB" id="Q0V4A2"/>
<dbReference type="EMBL" id="CH445326">
    <property type="protein sequence ID" value="EAT90811.1"/>
    <property type="molecule type" value="Genomic_DNA"/>
</dbReference>
<dbReference type="RefSeq" id="XP_001791816.1">
    <property type="nucleotide sequence ID" value="XM_001791764.1"/>
</dbReference>
<proteinExistence type="predicted"/>
<evidence type="ECO:0000313" key="2">
    <source>
        <dbReference type="EMBL" id="EAT90811.1"/>
    </source>
</evidence>
<dbReference type="Proteomes" id="UP000001055">
    <property type="component" value="Unassembled WGS sequence"/>
</dbReference>
<dbReference type="KEGG" id="pno:SNOG_01162"/>
<gene>
    <name evidence="2" type="ORF">SNOG_01162</name>
</gene>
<name>Q0V4A2_PHANO</name>
<organism evidence="2 3">
    <name type="scientific">Phaeosphaeria nodorum (strain SN15 / ATCC MYA-4574 / FGSC 10173)</name>
    <name type="common">Glume blotch fungus</name>
    <name type="synonym">Parastagonospora nodorum</name>
    <dbReference type="NCBI Taxonomy" id="321614"/>
    <lineage>
        <taxon>Eukaryota</taxon>
        <taxon>Fungi</taxon>
        <taxon>Dikarya</taxon>
        <taxon>Ascomycota</taxon>
        <taxon>Pezizomycotina</taxon>
        <taxon>Dothideomycetes</taxon>
        <taxon>Pleosporomycetidae</taxon>
        <taxon>Pleosporales</taxon>
        <taxon>Pleosporineae</taxon>
        <taxon>Phaeosphaeriaceae</taxon>
        <taxon>Parastagonospora</taxon>
    </lineage>
</organism>
<feature type="region of interest" description="Disordered" evidence="1">
    <location>
        <begin position="1"/>
        <end position="36"/>
    </location>
</feature>
<sequence length="109" mass="12390">MTVPQHDQGDAQQHERNSKKRWGGGRAFQAPDCRPRQRNERCNLAERRERSMFADGVDIVRGWRKTIGRTSPIQNASRARAIDRARTSRILSPVAVEQSDDEDSASPSF</sequence>
<dbReference type="InParanoid" id="Q0V4A2"/>
<reference evidence="3" key="1">
    <citation type="journal article" date="2007" name="Plant Cell">
        <title>Dothideomycete-plant interactions illuminated by genome sequencing and EST analysis of the wheat pathogen Stagonospora nodorum.</title>
        <authorList>
            <person name="Hane J.K."/>
            <person name="Lowe R.G."/>
            <person name="Solomon P.S."/>
            <person name="Tan K.C."/>
            <person name="Schoch C.L."/>
            <person name="Spatafora J.W."/>
            <person name="Crous P.W."/>
            <person name="Kodira C."/>
            <person name="Birren B.W."/>
            <person name="Galagan J.E."/>
            <person name="Torriani S.F."/>
            <person name="McDonald B.A."/>
            <person name="Oliver R.P."/>
        </authorList>
    </citation>
    <scope>NUCLEOTIDE SEQUENCE [LARGE SCALE GENOMIC DNA]</scope>
    <source>
        <strain evidence="3">SN15 / ATCC MYA-4574 / FGSC 10173</strain>
    </source>
</reference>